<dbReference type="EMBL" id="CAJNIZ010045238">
    <property type="protein sequence ID" value="CAE7714520.1"/>
    <property type="molecule type" value="Genomic_DNA"/>
</dbReference>
<feature type="transmembrane region" description="Helical" evidence="8">
    <location>
        <begin position="301"/>
        <end position="320"/>
    </location>
</feature>
<dbReference type="InterPro" id="IPR036259">
    <property type="entry name" value="MFS_trans_sf"/>
</dbReference>
<feature type="transmembrane region" description="Helical" evidence="8">
    <location>
        <begin position="420"/>
        <end position="440"/>
    </location>
</feature>
<evidence type="ECO:0000256" key="1">
    <source>
        <dbReference type="ARBA" id="ARBA00004141"/>
    </source>
</evidence>
<comment type="caution">
    <text evidence="9">The sequence shown here is derived from an EMBL/GenBank/DDBJ whole genome shotgun (WGS) entry which is preliminary data.</text>
</comment>
<dbReference type="PANTHER" id="PTHR20772:SF2">
    <property type="entry name" value="PROTEIN FMP42"/>
    <property type="match status" value="1"/>
</dbReference>
<feature type="transmembrane region" description="Helical" evidence="8">
    <location>
        <begin position="95"/>
        <end position="113"/>
    </location>
</feature>
<feature type="transmembrane region" description="Helical" evidence="8">
    <location>
        <begin position="18"/>
        <end position="36"/>
    </location>
</feature>
<evidence type="ECO:0000256" key="3">
    <source>
        <dbReference type="ARBA" id="ARBA00022448"/>
    </source>
</evidence>
<dbReference type="SUPFAM" id="SSF103473">
    <property type="entry name" value="MFS general substrate transporter"/>
    <property type="match status" value="1"/>
</dbReference>
<evidence type="ECO:0000313" key="10">
    <source>
        <dbReference type="Proteomes" id="UP000649617"/>
    </source>
</evidence>
<proteinExistence type="inferred from homology"/>
<gene>
    <name evidence="9" type="primary">FMP42</name>
    <name evidence="9" type="ORF">SPIL2461_LOCUS20283</name>
</gene>
<keyword evidence="10" id="KW-1185">Reference proteome</keyword>
<sequence>MLLYCSAYFLQRSECVQVILGSLVTFFFTYFFYGWASLQALLEADGVYLAVCVPEEPLCLERTSRMILLFTVDNLVTVATAATLSMAVDVVGPALLALLGGCVQAAALLLMAFSTGSAETPLDGFLVAFILSGVGGAALMVQAMKLAFAIQPRYFALVMTAINVLVDSSAVTPLGLYRLYLAGISRFAIFAGYGITCLALSLSLAFCWSGSPMCILKALNAEELKAVESSAQAEADVLEPKNSSSSSRPRLHGLPVRDQVCSLEFAFAGVFLMTQLFRSNAYLGINKDLLQSLGDAERDNLYTQIFSALLPASALLLPLFDFCMTRGGFVFTFSIVLALGLVWGIITLIPSLELQLVAFVAFTNYRALLFGVFFTFLGHSFGNRTFGRISSLCFFLSASLSWLIWPCTNISKQLTGDLTAMNFFLLSLGVLPIWMTILLARHLKQFPTGDVSILRGSANNKGMAAGKFDSVFVGSPREVPTPKRSGWRWGRCLQTCFVA</sequence>
<feature type="transmembrane region" description="Helical" evidence="8">
    <location>
        <begin position="327"/>
        <end position="350"/>
    </location>
</feature>
<dbReference type="InterPro" id="IPR052599">
    <property type="entry name" value="SLC43A_AATransporter"/>
</dbReference>
<dbReference type="Proteomes" id="UP000649617">
    <property type="component" value="Unassembled WGS sequence"/>
</dbReference>
<feature type="transmembrane region" description="Helical" evidence="8">
    <location>
        <begin position="389"/>
        <end position="405"/>
    </location>
</feature>
<keyword evidence="6 8" id="KW-1133">Transmembrane helix</keyword>
<dbReference type="GO" id="GO:0016020">
    <property type="term" value="C:membrane"/>
    <property type="evidence" value="ECO:0007669"/>
    <property type="project" value="UniProtKB-SubCell"/>
</dbReference>
<evidence type="ECO:0000256" key="6">
    <source>
        <dbReference type="ARBA" id="ARBA00022989"/>
    </source>
</evidence>
<feature type="transmembrane region" description="Helical" evidence="8">
    <location>
        <begin position="66"/>
        <end position="88"/>
    </location>
</feature>
<evidence type="ECO:0000256" key="7">
    <source>
        <dbReference type="ARBA" id="ARBA00023136"/>
    </source>
</evidence>
<keyword evidence="3" id="KW-0813">Transport</keyword>
<comment type="similarity">
    <text evidence="2">Belongs to the SLC43A transporter (TC 2.A.1.44) family.</text>
</comment>
<organism evidence="9 10">
    <name type="scientific">Symbiodinium pilosum</name>
    <name type="common">Dinoflagellate</name>
    <dbReference type="NCBI Taxonomy" id="2952"/>
    <lineage>
        <taxon>Eukaryota</taxon>
        <taxon>Sar</taxon>
        <taxon>Alveolata</taxon>
        <taxon>Dinophyceae</taxon>
        <taxon>Suessiales</taxon>
        <taxon>Symbiodiniaceae</taxon>
        <taxon>Symbiodinium</taxon>
    </lineage>
</organism>
<evidence type="ECO:0000256" key="5">
    <source>
        <dbReference type="ARBA" id="ARBA00022970"/>
    </source>
</evidence>
<feature type="transmembrane region" description="Helical" evidence="8">
    <location>
        <begin position="356"/>
        <end position="377"/>
    </location>
</feature>
<evidence type="ECO:0000256" key="8">
    <source>
        <dbReference type="SAM" id="Phobius"/>
    </source>
</evidence>
<feature type="transmembrane region" description="Helical" evidence="8">
    <location>
        <begin position="260"/>
        <end position="281"/>
    </location>
</feature>
<evidence type="ECO:0000256" key="2">
    <source>
        <dbReference type="ARBA" id="ARBA00006595"/>
    </source>
</evidence>
<accession>A0A812X8S2</accession>
<feature type="transmembrane region" description="Helical" evidence="8">
    <location>
        <begin position="125"/>
        <end position="142"/>
    </location>
</feature>
<dbReference type="GO" id="GO:0006865">
    <property type="term" value="P:amino acid transport"/>
    <property type="evidence" value="ECO:0007669"/>
    <property type="project" value="UniProtKB-KW"/>
</dbReference>
<dbReference type="OrthoDB" id="330047at2759"/>
<dbReference type="PANTHER" id="PTHR20772">
    <property type="entry name" value="PROTEIN FMP42"/>
    <property type="match status" value="1"/>
</dbReference>
<feature type="transmembrane region" description="Helical" evidence="8">
    <location>
        <begin position="187"/>
        <end position="208"/>
    </location>
</feature>
<keyword evidence="4 8" id="KW-0812">Transmembrane</keyword>
<comment type="subcellular location">
    <subcellularLocation>
        <location evidence="1">Membrane</location>
        <topology evidence="1">Multi-pass membrane protein</topology>
    </subcellularLocation>
</comment>
<evidence type="ECO:0000256" key="4">
    <source>
        <dbReference type="ARBA" id="ARBA00022692"/>
    </source>
</evidence>
<keyword evidence="7 8" id="KW-0472">Membrane</keyword>
<dbReference type="AlphaFoldDB" id="A0A812X8S2"/>
<protein>
    <submittedName>
        <fullName evidence="9">FMP42 protein</fullName>
    </submittedName>
</protein>
<reference evidence="9" key="1">
    <citation type="submission" date="2021-02" db="EMBL/GenBank/DDBJ databases">
        <authorList>
            <person name="Dougan E. K."/>
            <person name="Rhodes N."/>
            <person name="Thang M."/>
            <person name="Chan C."/>
        </authorList>
    </citation>
    <scope>NUCLEOTIDE SEQUENCE</scope>
</reference>
<keyword evidence="5" id="KW-0029">Amino-acid transport</keyword>
<name>A0A812X8S2_SYMPI</name>
<evidence type="ECO:0000313" key="9">
    <source>
        <dbReference type="EMBL" id="CAE7714520.1"/>
    </source>
</evidence>
<feature type="transmembrane region" description="Helical" evidence="8">
    <location>
        <begin position="154"/>
        <end position="175"/>
    </location>
</feature>